<dbReference type="Proteomes" id="UP000887540">
    <property type="component" value="Unplaced"/>
</dbReference>
<evidence type="ECO:0000313" key="2">
    <source>
        <dbReference type="WBParaSite" id="ACRNAN_Path_898.g3458.t1"/>
    </source>
</evidence>
<dbReference type="AlphaFoldDB" id="A0A914CD30"/>
<dbReference type="PANTHER" id="PTHR46068:SF1">
    <property type="entry name" value="TRANSPOSASE IS30-LIKE HTH DOMAIN-CONTAINING PROTEIN"/>
    <property type="match status" value="1"/>
</dbReference>
<dbReference type="Gene3D" id="3.30.420.10">
    <property type="entry name" value="Ribonuclease H-like superfamily/Ribonuclease H"/>
    <property type="match status" value="1"/>
</dbReference>
<dbReference type="WBParaSite" id="ACRNAN_Path_898.g3458.t1">
    <property type="protein sequence ID" value="ACRNAN_Path_898.g3458.t1"/>
    <property type="gene ID" value="ACRNAN_Path_898.g3458"/>
</dbReference>
<protein>
    <submittedName>
        <fullName evidence="2">Transposase</fullName>
    </submittedName>
</protein>
<name>A0A914CD30_9BILA</name>
<reference evidence="2" key="1">
    <citation type="submission" date="2022-11" db="UniProtKB">
        <authorList>
            <consortium name="WormBaseParasite"/>
        </authorList>
    </citation>
    <scope>IDENTIFICATION</scope>
</reference>
<keyword evidence="1" id="KW-1185">Reference proteome</keyword>
<organism evidence="1 2">
    <name type="scientific">Acrobeloides nanus</name>
    <dbReference type="NCBI Taxonomy" id="290746"/>
    <lineage>
        <taxon>Eukaryota</taxon>
        <taxon>Metazoa</taxon>
        <taxon>Ecdysozoa</taxon>
        <taxon>Nematoda</taxon>
        <taxon>Chromadorea</taxon>
        <taxon>Rhabditida</taxon>
        <taxon>Tylenchina</taxon>
        <taxon>Cephalobomorpha</taxon>
        <taxon>Cephaloboidea</taxon>
        <taxon>Cephalobidae</taxon>
        <taxon>Acrobeloides</taxon>
    </lineage>
</organism>
<dbReference type="GO" id="GO:0003676">
    <property type="term" value="F:nucleic acid binding"/>
    <property type="evidence" value="ECO:0007669"/>
    <property type="project" value="InterPro"/>
</dbReference>
<evidence type="ECO:0000313" key="1">
    <source>
        <dbReference type="Proteomes" id="UP000887540"/>
    </source>
</evidence>
<dbReference type="PANTHER" id="PTHR46068">
    <property type="entry name" value="PROTEIN CBG27172"/>
    <property type="match status" value="1"/>
</dbReference>
<proteinExistence type="predicted"/>
<dbReference type="InterPro" id="IPR036397">
    <property type="entry name" value="RNaseH_sf"/>
</dbReference>
<accession>A0A914CD30</accession>
<sequence length="141" mass="16331">MTECGQKKPPKRVKELLKEPKAESVMVWATISRKGKSRLVFIEEGVRIDRVVYMDMLEEDLIPWANDLFGEEQWCFQQDSVPSHKAIETQAFLRKNCPDFISVDTHWRRADGEWSPNSPDLNPLDYSIWGILEAKACAKPH</sequence>